<gene>
    <name evidence="7" type="ORF">A2Y62_13345</name>
</gene>
<dbReference type="STRING" id="1817863.A2Y62_13345"/>
<evidence type="ECO:0000313" key="8">
    <source>
        <dbReference type="Proteomes" id="UP000178943"/>
    </source>
</evidence>
<evidence type="ECO:0000256" key="2">
    <source>
        <dbReference type="ARBA" id="ARBA00022692"/>
    </source>
</evidence>
<reference evidence="7 8" key="1">
    <citation type="journal article" date="2016" name="Nat. Commun.">
        <title>Thousands of microbial genomes shed light on interconnected biogeochemical processes in an aquifer system.</title>
        <authorList>
            <person name="Anantharaman K."/>
            <person name="Brown C.T."/>
            <person name="Hug L.A."/>
            <person name="Sharon I."/>
            <person name="Castelle C.J."/>
            <person name="Probst A.J."/>
            <person name="Thomas B.C."/>
            <person name="Singh A."/>
            <person name="Wilkins M.J."/>
            <person name="Karaoz U."/>
            <person name="Brodie E.L."/>
            <person name="Williams K.H."/>
            <person name="Hubbard S.S."/>
            <person name="Banfield J.F."/>
        </authorList>
    </citation>
    <scope>NUCLEOTIDE SEQUENCE [LARGE SCALE GENOMIC DNA]</scope>
</reference>
<proteinExistence type="inferred from homology"/>
<feature type="transmembrane region" description="Helical" evidence="5">
    <location>
        <begin position="97"/>
        <end position="120"/>
    </location>
</feature>
<keyword evidence="3 5" id="KW-1133">Transmembrane helix</keyword>
<dbReference type="SUPFAM" id="SSF161098">
    <property type="entry name" value="MetI-like"/>
    <property type="match status" value="1"/>
</dbReference>
<sequence>MFALIAYLLLEADNITYGIIYMLSGIIAPEMPITSQWVYFYIVIIISFIGWASMARLIRGIVLSVKEYDYVTAAKALGGSNFYILRRHIFPATYRYVIIRATLLIPFYILSEIALSYLGLGIQEPEPSWGNMLQYAQNIKVLQSFPWMLIPGLFLFVTILAFNFLGDHLSRNKK</sequence>
<comment type="similarity">
    <text evidence="5">Belongs to the binding-protein-dependent transport system permease family.</text>
</comment>
<comment type="subcellular location">
    <subcellularLocation>
        <location evidence="5">Cell membrane</location>
        <topology evidence="5">Multi-pass membrane protein</topology>
    </subcellularLocation>
    <subcellularLocation>
        <location evidence="1">Membrane</location>
        <topology evidence="1">Multi-pass membrane protein</topology>
    </subcellularLocation>
</comment>
<dbReference type="AlphaFoldDB" id="A0A1F5VK59"/>
<dbReference type="GO" id="GO:0055085">
    <property type="term" value="P:transmembrane transport"/>
    <property type="evidence" value="ECO:0007669"/>
    <property type="project" value="InterPro"/>
</dbReference>
<evidence type="ECO:0000259" key="6">
    <source>
        <dbReference type="PROSITE" id="PS50928"/>
    </source>
</evidence>
<dbReference type="PANTHER" id="PTHR43839:SF1">
    <property type="entry name" value="OPPC IN A BINDING PROTEIN-DEPENDENT TRANSPORT SYSTEM"/>
    <property type="match status" value="1"/>
</dbReference>
<name>A0A1F5VK59_9BACT</name>
<feature type="domain" description="ABC transmembrane type-1" evidence="6">
    <location>
        <begin position="1"/>
        <end position="166"/>
    </location>
</feature>
<keyword evidence="5" id="KW-0813">Transport</keyword>
<dbReference type="EMBL" id="MFGW01000160">
    <property type="protein sequence ID" value="OGF63598.1"/>
    <property type="molecule type" value="Genomic_DNA"/>
</dbReference>
<dbReference type="GO" id="GO:0005886">
    <property type="term" value="C:plasma membrane"/>
    <property type="evidence" value="ECO:0007669"/>
    <property type="project" value="UniProtKB-SubCell"/>
</dbReference>
<dbReference type="InterPro" id="IPR000515">
    <property type="entry name" value="MetI-like"/>
</dbReference>
<protein>
    <recommendedName>
        <fullName evidence="6">ABC transmembrane type-1 domain-containing protein</fullName>
    </recommendedName>
</protein>
<keyword evidence="4 5" id="KW-0472">Membrane</keyword>
<evidence type="ECO:0000256" key="3">
    <source>
        <dbReference type="ARBA" id="ARBA00022989"/>
    </source>
</evidence>
<evidence type="ECO:0000256" key="5">
    <source>
        <dbReference type="RuleBase" id="RU363032"/>
    </source>
</evidence>
<dbReference type="InterPro" id="IPR035906">
    <property type="entry name" value="MetI-like_sf"/>
</dbReference>
<dbReference type="PROSITE" id="PS50928">
    <property type="entry name" value="ABC_TM1"/>
    <property type="match status" value="1"/>
</dbReference>
<dbReference type="Pfam" id="PF00528">
    <property type="entry name" value="BPD_transp_1"/>
    <property type="match status" value="1"/>
</dbReference>
<evidence type="ECO:0000256" key="4">
    <source>
        <dbReference type="ARBA" id="ARBA00023136"/>
    </source>
</evidence>
<dbReference type="PANTHER" id="PTHR43839">
    <property type="entry name" value="OPPC IN A BINDING PROTEIN-DEPENDENT TRANSPORT SYSTEM"/>
    <property type="match status" value="1"/>
</dbReference>
<dbReference type="CDD" id="cd06261">
    <property type="entry name" value="TM_PBP2"/>
    <property type="match status" value="1"/>
</dbReference>
<feature type="transmembrane region" description="Helical" evidence="5">
    <location>
        <begin position="38"/>
        <end position="58"/>
    </location>
</feature>
<comment type="caution">
    <text evidence="7">The sequence shown here is derived from an EMBL/GenBank/DDBJ whole genome shotgun (WGS) entry which is preliminary data.</text>
</comment>
<accession>A0A1F5VK59</accession>
<dbReference type="Proteomes" id="UP000178943">
    <property type="component" value="Unassembled WGS sequence"/>
</dbReference>
<dbReference type="Gene3D" id="1.10.3720.10">
    <property type="entry name" value="MetI-like"/>
    <property type="match status" value="1"/>
</dbReference>
<organism evidence="7 8">
    <name type="scientific">Candidatus Fischerbacteria bacterium RBG_13_37_8</name>
    <dbReference type="NCBI Taxonomy" id="1817863"/>
    <lineage>
        <taxon>Bacteria</taxon>
        <taxon>Candidatus Fischeribacteriota</taxon>
    </lineage>
</organism>
<feature type="transmembrane region" description="Helical" evidence="5">
    <location>
        <begin position="145"/>
        <end position="165"/>
    </location>
</feature>
<evidence type="ECO:0000313" key="7">
    <source>
        <dbReference type="EMBL" id="OGF63598.1"/>
    </source>
</evidence>
<keyword evidence="2 5" id="KW-0812">Transmembrane</keyword>
<evidence type="ECO:0000256" key="1">
    <source>
        <dbReference type="ARBA" id="ARBA00004141"/>
    </source>
</evidence>